<keyword evidence="6" id="KW-1185">Reference proteome</keyword>
<evidence type="ECO:0000256" key="2">
    <source>
        <dbReference type="SAM" id="Phobius"/>
    </source>
</evidence>
<dbReference type="Gene3D" id="2.60.40.10">
    <property type="entry name" value="Immunoglobulins"/>
    <property type="match status" value="1"/>
</dbReference>
<sequence length="441" mass="49459">MFFIYILLLTVGNIVCHPERVIVKLANGGTSRPILVQPFKHNHEHLVQPLEHNHEPPSISTTIDKNLVPVPQALTQGQPHKEENKGKAVEFEKGTNSLQKIVNDSDTAPHNTDVDRKGAQEKYLQNHTQKSVVTSQRGSANDKVYSEHTTHSVTIAEVNSFYIDINGEDNLREGRDIDENIEVLSIKMITPQTTVKSTKEILTTKIPHTPKIPLEQTSTPQSTRDAGVSPSMAPPELPCHESCIAALNKTILYGDTSLVLSQGSDLTLVCELPLNVSLYRENLIWLFHPNNSPEGQCSLTTQEFLPSCYGFQSIKNTDDRNATFLRETITLSNIQTNHTGQYMCQVQLTCCLNSKEHTMSQERILYVRVWISNYILDLAVTGTVAAALLLLVVAVTYYLTQRQHDDYAIVEDMRDIKPSTVLHMPLIDDQDNDSFDSNFDE</sequence>
<dbReference type="SMART" id="SM00409">
    <property type="entry name" value="IG"/>
    <property type="match status" value="1"/>
</dbReference>
<reference evidence="5 6" key="1">
    <citation type="journal article" date="2024" name="BMC Genomics">
        <title>Genome assembly of redclaw crayfish (Cherax quadricarinatus) provides insights into its immune adaptation and hypoxia tolerance.</title>
        <authorList>
            <person name="Liu Z."/>
            <person name="Zheng J."/>
            <person name="Li H."/>
            <person name="Fang K."/>
            <person name="Wang S."/>
            <person name="He J."/>
            <person name="Zhou D."/>
            <person name="Weng S."/>
            <person name="Chi M."/>
            <person name="Gu Z."/>
            <person name="He J."/>
            <person name="Li F."/>
            <person name="Wang M."/>
        </authorList>
    </citation>
    <scope>NUCLEOTIDE SEQUENCE [LARGE SCALE GENOMIC DNA]</scope>
    <source>
        <strain evidence="5">ZL_2023a</strain>
    </source>
</reference>
<accession>A0AAW0WJ02</accession>
<evidence type="ECO:0000256" key="1">
    <source>
        <dbReference type="SAM" id="MobiDB-lite"/>
    </source>
</evidence>
<feature type="region of interest" description="Disordered" evidence="1">
    <location>
        <begin position="210"/>
        <end position="233"/>
    </location>
</feature>
<evidence type="ECO:0000313" key="5">
    <source>
        <dbReference type="EMBL" id="KAK8727643.1"/>
    </source>
</evidence>
<dbReference type="InterPro" id="IPR013783">
    <property type="entry name" value="Ig-like_fold"/>
</dbReference>
<dbReference type="AlphaFoldDB" id="A0AAW0WJ02"/>
<keyword evidence="2" id="KW-1133">Transmembrane helix</keyword>
<proteinExistence type="predicted"/>
<feature type="transmembrane region" description="Helical" evidence="2">
    <location>
        <begin position="374"/>
        <end position="399"/>
    </location>
</feature>
<keyword evidence="2" id="KW-0472">Membrane</keyword>
<protein>
    <recommendedName>
        <fullName evidence="4">Ig-like domain-containing protein</fullName>
    </recommendedName>
</protein>
<keyword evidence="2" id="KW-0812">Transmembrane</keyword>
<dbReference type="InterPro" id="IPR003599">
    <property type="entry name" value="Ig_sub"/>
</dbReference>
<gene>
    <name evidence="5" type="ORF">OTU49_009670</name>
</gene>
<dbReference type="EMBL" id="JARKIK010000075">
    <property type="protein sequence ID" value="KAK8727643.1"/>
    <property type="molecule type" value="Genomic_DNA"/>
</dbReference>
<dbReference type="Proteomes" id="UP001445076">
    <property type="component" value="Unassembled WGS sequence"/>
</dbReference>
<feature type="domain" description="Ig-like" evidence="4">
    <location>
        <begin position="230"/>
        <end position="360"/>
    </location>
</feature>
<feature type="signal peptide" evidence="3">
    <location>
        <begin position="1"/>
        <end position="16"/>
    </location>
</feature>
<organism evidence="5 6">
    <name type="scientific">Cherax quadricarinatus</name>
    <name type="common">Australian red claw crayfish</name>
    <dbReference type="NCBI Taxonomy" id="27406"/>
    <lineage>
        <taxon>Eukaryota</taxon>
        <taxon>Metazoa</taxon>
        <taxon>Ecdysozoa</taxon>
        <taxon>Arthropoda</taxon>
        <taxon>Crustacea</taxon>
        <taxon>Multicrustacea</taxon>
        <taxon>Malacostraca</taxon>
        <taxon>Eumalacostraca</taxon>
        <taxon>Eucarida</taxon>
        <taxon>Decapoda</taxon>
        <taxon>Pleocyemata</taxon>
        <taxon>Astacidea</taxon>
        <taxon>Parastacoidea</taxon>
        <taxon>Parastacidae</taxon>
        <taxon>Cherax</taxon>
    </lineage>
</organism>
<dbReference type="PROSITE" id="PS50835">
    <property type="entry name" value="IG_LIKE"/>
    <property type="match status" value="1"/>
</dbReference>
<keyword evidence="3" id="KW-0732">Signal</keyword>
<dbReference type="InterPro" id="IPR036179">
    <property type="entry name" value="Ig-like_dom_sf"/>
</dbReference>
<dbReference type="SUPFAM" id="SSF48726">
    <property type="entry name" value="Immunoglobulin"/>
    <property type="match status" value="1"/>
</dbReference>
<dbReference type="InterPro" id="IPR007110">
    <property type="entry name" value="Ig-like_dom"/>
</dbReference>
<feature type="compositionally biased region" description="Polar residues" evidence="1">
    <location>
        <begin position="215"/>
        <end position="224"/>
    </location>
</feature>
<name>A0AAW0WJ02_CHEQU</name>
<comment type="caution">
    <text evidence="5">The sequence shown here is derived from an EMBL/GenBank/DDBJ whole genome shotgun (WGS) entry which is preliminary data.</text>
</comment>
<evidence type="ECO:0000313" key="6">
    <source>
        <dbReference type="Proteomes" id="UP001445076"/>
    </source>
</evidence>
<feature type="chain" id="PRO_5043788421" description="Ig-like domain-containing protein" evidence="3">
    <location>
        <begin position="17"/>
        <end position="441"/>
    </location>
</feature>
<evidence type="ECO:0000256" key="3">
    <source>
        <dbReference type="SAM" id="SignalP"/>
    </source>
</evidence>
<evidence type="ECO:0000259" key="4">
    <source>
        <dbReference type="PROSITE" id="PS50835"/>
    </source>
</evidence>